<proteinExistence type="predicted"/>
<dbReference type="RefSeq" id="WP_092724359.1">
    <property type="nucleotide sequence ID" value="NZ_FNNO01000010.1"/>
</dbReference>
<organism evidence="3 4">
    <name type="scientific">Hydrobacter penzbergensis</name>
    <dbReference type="NCBI Taxonomy" id="1235997"/>
    <lineage>
        <taxon>Bacteria</taxon>
        <taxon>Pseudomonadati</taxon>
        <taxon>Bacteroidota</taxon>
        <taxon>Chitinophagia</taxon>
        <taxon>Chitinophagales</taxon>
        <taxon>Chitinophagaceae</taxon>
        <taxon>Hydrobacter</taxon>
    </lineage>
</organism>
<feature type="chain" id="PRO_5036485900" evidence="1">
    <location>
        <begin position="19"/>
        <end position="424"/>
    </location>
</feature>
<evidence type="ECO:0000256" key="1">
    <source>
        <dbReference type="SAM" id="SignalP"/>
    </source>
</evidence>
<reference evidence="3 4" key="1">
    <citation type="submission" date="2016-10" db="EMBL/GenBank/DDBJ databases">
        <authorList>
            <person name="Varghese N."/>
            <person name="Submissions S."/>
        </authorList>
    </citation>
    <scope>NUCLEOTIDE SEQUENCE [LARGE SCALE GENOMIC DNA]</scope>
    <source>
        <strain evidence="3 4">DSM 25353</strain>
    </source>
</reference>
<feature type="domain" description="PDZ" evidence="2">
    <location>
        <begin position="14"/>
        <end position="89"/>
    </location>
</feature>
<dbReference type="InterPro" id="IPR036034">
    <property type="entry name" value="PDZ_sf"/>
</dbReference>
<evidence type="ECO:0000313" key="3">
    <source>
        <dbReference type="EMBL" id="SDX19228.1"/>
    </source>
</evidence>
<dbReference type="Gene3D" id="2.30.42.10">
    <property type="match status" value="1"/>
</dbReference>
<dbReference type="InterPro" id="IPR001478">
    <property type="entry name" value="PDZ"/>
</dbReference>
<keyword evidence="4" id="KW-1185">Reference proteome</keyword>
<keyword evidence="1" id="KW-0732">Signal</keyword>
<comment type="caution">
    <text evidence="3">The sequence shown here is derived from an EMBL/GenBank/DDBJ whole genome shotgun (WGS) entry which is preliminary data.</text>
</comment>
<dbReference type="SMART" id="SM00228">
    <property type="entry name" value="PDZ"/>
    <property type="match status" value="1"/>
</dbReference>
<dbReference type="EMBL" id="FNNO01000010">
    <property type="protein sequence ID" value="SDX19228.1"/>
    <property type="molecule type" value="Genomic_DNA"/>
</dbReference>
<dbReference type="Proteomes" id="UP000198711">
    <property type="component" value="Unassembled WGS sequence"/>
</dbReference>
<dbReference type="InterPro" id="IPR041489">
    <property type="entry name" value="PDZ_6"/>
</dbReference>
<dbReference type="Pfam" id="PF17820">
    <property type="entry name" value="PDZ_6"/>
    <property type="match status" value="1"/>
</dbReference>
<gene>
    <name evidence="3" type="ORF">SAMN05444410_110102</name>
</gene>
<evidence type="ECO:0000313" key="4">
    <source>
        <dbReference type="Proteomes" id="UP000198711"/>
    </source>
</evidence>
<dbReference type="AlphaFoldDB" id="A0A8X8LED2"/>
<dbReference type="PROSITE" id="PS50106">
    <property type="entry name" value="PDZ"/>
    <property type="match status" value="1"/>
</dbReference>
<evidence type="ECO:0000259" key="2">
    <source>
        <dbReference type="PROSITE" id="PS50106"/>
    </source>
</evidence>
<accession>A0A8X8LED2</accession>
<dbReference type="SUPFAM" id="SSF50156">
    <property type="entry name" value="PDZ domain-like"/>
    <property type="match status" value="1"/>
</dbReference>
<name>A0A8X8LED2_9BACT</name>
<protein>
    <submittedName>
        <fullName evidence="3">PDZ domain (Also known as DHR or GLGF)</fullName>
    </submittedName>
</protein>
<sequence>MKKTIFTFSFLLYHVAMMAQMHGFGFSYYYKNGQESPQDDPFSAYYVVNSIYPGSPASQAGIMTGDKITAINGIAISKKSLDEVKEMMKPETIEIKTSRNNQEYAHVLTKSFVDIDTLLFSGLNRLLLQADSSFGDFKGAATEKAFIYESKIQLTPTHQTILRKHMFLKQHDVVSYCYSGASPQEAMSVFARYEQQLNFYFGLHVYSQEYQAADTSFFHQISFSKKTFNGYQACRTYLSAYRTVDRSHYEVALVVEGGIKPSCVFVNPDTTQTSTEFRNKIQYLFNSFYTNKVHESLAGPPLYDGATSYYSKYCFKDAQCMVFTMDDVLFSHKLPKYYFTAEYRWLSQQKADSVFNELYRDIQNSLSNQFVYYEKVSEFDHIFDKRSIVFAADLGHIMPYKEHFITLALRVTKDNNYTVKIEME</sequence>
<feature type="signal peptide" evidence="1">
    <location>
        <begin position="1"/>
        <end position="18"/>
    </location>
</feature>